<feature type="transmembrane region" description="Helical" evidence="1">
    <location>
        <begin position="133"/>
        <end position="154"/>
    </location>
</feature>
<dbReference type="RefSeq" id="WP_013119962.1">
    <property type="nucleotide sequence ID" value="NC_014152.1"/>
</dbReference>
<reference evidence="2 3" key="1">
    <citation type="submission" date="2010-05" db="EMBL/GenBank/DDBJ databases">
        <title>Complete sequence of Thermincola sp. JR.</title>
        <authorList>
            <consortium name="US DOE Joint Genome Institute"/>
            <person name="Lucas S."/>
            <person name="Copeland A."/>
            <person name="Lapidus A."/>
            <person name="Cheng J.-F."/>
            <person name="Bruce D."/>
            <person name="Goodwin L."/>
            <person name="Pitluck S."/>
            <person name="Chertkov O."/>
            <person name="Detter J.C."/>
            <person name="Han C."/>
            <person name="Tapia R."/>
            <person name="Land M."/>
            <person name="Hauser L."/>
            <person name="Kyrpides N."/>
            <person name="Mikhailova N."/>
            <person name="Hazen T.C."/>
            <person name="Woyke T."/>
        </authorList>
    </citation>
    <scope>NUCLEOTIDE SEQUENCE [LARGE SCALE GENOMIC DNA]</scope>
    <source>
        <strain evidence="2 3">JR</strain>
    </source>
</reference>
<feature type="transmembrane region" description="Helical" evidence="1">
    <location>
        <begin position="160"/>
        <end position="181"/>
    </location>
</feature>
<name>D5XE72_THEPJ</name>
<evidence type="ECO:0000313" key="3">
    <source>
        <dbReference type="Proteomes" id="UP000002377"/>
    </source>
</evidence>
<keyword evidence="1" id="KW-1133">Transmembrane helix</keyword>
<keyword evidence="1" id="KW-0812">Transmembrane</keyword>
<organism evidence="2 3">
    <name type="scientific">Thermincola potens (strain JR)</name>
    <dbReference type="NCBI Taxonomy" id="635013"/>
    <lineage>
        <taxon>Bacteria</taxon>
        <taxon>Bacillati</taxon>
        <taxon>Bacillota</taxon>
        <taxon>Clostridia</taxon>
        <taxon>Eubacteriales</taxon>
        <taxon>Thermincolaceae</taxon>
        <taxon>Thermincola</taxon>
    </lineage>
</organism>
<keyword evidence="1" id="KW-0472">Membrane</keyword>
<dbReference type="KEGG" id="tjr:TherJR_1079"/>
<dbReference type="EMBL" id="CP002028">
    <property type="protein sequence ID" value="ADG81943.1"/>
    <property type="molecule type" value="Genomic_DNA"/>
</dbReference>
<dbReference type="HOGENOM" id="CLU_1260956_0_0_9"/>
<evidence type="ECO:0000313" key="2">
    <source>
        <dbReference type="EMBL" id="ADG81943.1"/>
    </source>
</evidence>
<keyword evidence="3" id="KW-1185">Reference proteome</keyword>
<sequence length="219" mass="25667">MVWQLMVEFKKRTNAWHLVYKYVNLSFWVVDIGLLFLAIALVTYSLYKLNWILFLVSFVPAILSFVLLVRKGNEIINVKYCGQFEFQKVKQKILEQILNEQGLLSRDQIAYLIEMADEEIKIMSKSLFKPTSMVLTSVLIPFALAVVKWVLNQLKPDQKVIFLIGIGFLLIVMIFGIIIILRTMYKDFVKRDYFEMRHLKTNLQGLYLLKCLSNPSEQN</sequence>
<proteinExistence type="predicted"/>
<dbReference type="STRING" id="635013.TherJR_1079"/>
<dbReference type="eggNOG" id="COG1360">
    <property type="taxonomic scope" value="Bacteria"/>
</dbReference>
<dbReference type="Proteomes" id="UP000002377">
    <property type="component" value="Chromosome"/>
</dbReference>
<dbReference type="AlphaFoldDB" id="D5XE72"/>
<feature type="transmembrane region" description="Helical" evidence="1">
    <location>
        <begin position="51"/>
        <end position="69"/>
    </location>
</feature>
<feature type="transmembrane region" description="Helical" evidence="1">
    <location>
        <begin position="21"/>
        <end position="45"/>
    </location>
</feature>
<protein>
    <submittedName>
        <fullName evidence="2">Uncharacterized protein</fullName>
    </submittedName>
</protein>
<accession>D5XE72</accession>
<evidence type="ECO:0000256" key="1">
    <source>
        <dbReference type="SAM" id="Phobius"/>
    </source>
</evidence>
<gene>
    <name evidence="2" type="ordered locus">TherJR_1079</name>
</gene>